<dbReference type="PANTHER" id="PTHR19278:SF9">
    <property type="entry name" value="URIDINE 5'-MONOPHOSPHATE SYNTHASE"/>
    <property type="match status" value="1"/>
</dbReference>
<evidence type="ECO:0000256" key="3">
    <source>
        <dbReference type="ARBA" id="ARBA00022676"/>
    </source>
</evidence>
<evidence type="ECO:0000256" key="6">
    <source>
        <dbReference type="HAMAP-Rule" id="MF_01208"/>
    </source>
</evidence>
<dbReference type="NCBIfam" id="TIGR00336">
    <property type="entry name" value="pyrE"/>
    <property type="match status" value="1"/>
</dbReference>
<dbReference type="Pfam" id="PF00156">
    <property type="entry name" value="Pribosyltran"/>
    <property type="match status" value="1"/>
</dbReference>
<dbReference type="Gene3D" id="3.40.50.2020">
    <property type="match status" value="1"/>
</dbReference>
<evidence type="ECO:0000256" key="1">
    <source>
        <dbReference type="ARBA" id="ARBA00004889"/>
    </source>
</evidence>
<feature type="binding site" evidence="6">
    <location>
        <position position="145"/>
    </location>
    <ligand>
        <name>orotate</name>
        <dbReference type="ChEBI" id="CHEBI:30839"/>
    </ligand>
</feature>
<name>A0A2R6ACA7_9ARCH</name>
<gene>
    <name evidence="6" type="primary">pyrE</name>
    <name evidence="8" type="ORF">B9Q01_02590</name>
</gene>
<feature type="binding site" evidence="6">
    <location>
        <position position="87"/>
    </location>
    <ligand>
        <name>5-phospho-alpha-D-ribose 1-diphosphate</name>
        <dbReference type="ChEBI" id="CHEBI:58017"/>
        <note>ligand shared between dimeric partners</note>
    </ligand>
</feature>
<dbReference type="HAMAP" id="MF_01208">
    <property type="entry name" value="PyrE"/>
    <property type="match status" value="1"/>
</dbReference>
<feature type="binding site" evidence="6">
    <location>
        <position position="117"/>
    </location>
    <ligand>
        <name>orotate</name>
        <dbReference type="ChEBI" id="CHEBI:30839"/>
    </ligand>
</feature>
<protein>
    <recommendedName>
        <fullName evidence="2 6">Orotate phosphoribosyltransferase</fullName>
        <shortName evidence="6">OPRT</shortName>
        <shortName evidence="6">OPRTase</shortName>
        <ecNumber evidence="2 6">2.4.2.10</ecNumber>
    </recommendedName>
</protein>
<comment type="pathway">
    <text evidence="1 6">Pyrimidine metabolism; UMP biosynthesis via de novo pathway; UMP from orotate: step 1/2.</text>
</comment>
<dbReference type="SUPFAM" id="SSF53271">
    <property type="entry name" value="PRTase-like"/>
    <property type="match status" value="1"/>
</dbReference>
<dbReference type="AlphaFoldDB" id="A0A2R6ACA7"/>
<comment type="subunit">
    <text evidence="6">Homodimer.</text>
</comment>
<comment type="caution">
    <text evidence="6">Lacks conserved residue(s) required for the propagation of feature annotation.</text>
</comment>
<proteinExistence type="inferred from homology"/>
<dbReference type="EMBL" id="NEXC01000009">
    <property type="protein sequence ID" value="PSN84042.1"/>
    <property type="molecule type" value="Genomic_DNA"/>
</dbReference>
<dbReference type="GO" id="GO:0019856">
    <property type="term" value="P:pyrimidine nucleobase biosynthetic process"/>
    <property type="evidence" value="ECO:0007669"/>
    <property type="project" value="TreeGrafter"/>
</dbReference>
<dbReference type="UniPathway" id="UPA00070">
    <property type="reaction ID" value="UER00119"/>
</dbReference>
<evidence type="ECO:0000259" key="7">
    <source>
        <dbReference type="Pfam" id="PF00156"/>
    </source>
</evidence>
<dbReference type="InterPro" id="IPR000836">
    <property type="entry name" value="PRTase_dom"/>
</dbReference>
<comment type="function">
    <text evidence="6">Catalyzes the transfer of a ribosyl phosphate group from 5-phosphoribose 1-diphosphate to orotate, leading to the formation of orotidine monophosphate (OMP).</text>
</comment>
<evidence type="ECO:0000313" key="8">
    <source>
        <dbReference type="EMBL" id="PSN84042.1"/>
    </source>
</evidence>
<comment type="similarity">
    <text evidence="6">Belongs to the purine/pyrimidine phosphoribosyltransferase family. PyrE subfamily.</text>
</comment>
<feature type="domain" description="Phosphoribosyltransferase" evidence="7">
    <location>
        <begin position="48"/>
        <end position="151"/>
    </location>
</feature>
<dbReference type="CDD" id="cd06223">
    <property type="entry name" value="PRTases_typeI"/>
    <property type="match status" value="1"/>
</dbReference>
<dbReference type="GO" id="GO:0004588">
    <property type="term" value="F:orotate phosphoribosyltransferase activity"/>
    <property type="evidence" value="ECO:0007669"/>
    <property type="project" value="UniProtKB-UniRule"/>
</dbReference>
<sequence length="203" mass="22518">MEIAKRLYQQGAIVFGSFTLNSGIKSPVYLDLRVLPSYPDVFRELVELSLKRLHELNFDTLAGVATGGLPWASVISYALSKPLVYVREESKEHGRRSLVEGALKGGESVLVVDDVATTGSSLAKAVDVLRSARCVVNYAFVIVDREQGALELLRSKRVQLLRLFTLKEILSSLCTQENPRDVQLKAKEALTWLKTEPLGVKEM</sequence>
<dbReference type="InterPro" id="IPR004467">
    <property type="entry name" value="Or_phspho_trans_dom"/>
</dbReference>
<evidence type="ECO:0000256" key="2">
    <source>
        <dbReference type="ARBA" id="ARBA00011971"/>
    </source>
</evidence>
<keyword evidence="4 6" id="KW-0808">Transferase</keyword>
<dbReference type="InterPro" id="IPR029057">
    <property type="entry name" value="PRTase-like"/>
</dbReference>
<comment type="catalytic activity">
    <reaction evidence="6">
        <text>orotidine 5'-phosphate + diphosphate = orotate + 5-phospho-alpha-D-ribose 1-diphosphate</text>
        <dbReference type="Rhea" id="RHEA:10380"/>
        <dbReference type="ChEBI" id="CHEBI:30839"/>
        <dbReference type="ChEBI" id="CHEBI:33019"/>
        <dbReference type="ChEBI" id="CHEBI:57538"/>
        <dbReference type="ChEBI" id="CHEBI:58017"/>
        <dbReference type="EC" id="2.4.2.10"/>
    </reaction>
</comment>
<accession>A0A2R6ACA7</accession>
<dbReference type="PANTHER" id="PTHR19278">
    <property type="entry name" value="OROTATE PHOSPHORIBOSYLTRANSFERASE"/>
    <property type="match status" value="1"/>
</dbReference>
<dbReference type="InterPro" id="IPR023031">
    <property type="entry name" value="OPRT"/>
</dbReference>
<keyword evidence="6" id="KW-0460">Magnesium</keyword>
<feature type="binding site" evidence="6">
    <location>
        <position position="91"/>
    </location>
    <ligand>
        <name>5-phospho-alpha-D-ribose 1-diphosphate</name>
        <dbReference type="ChEBI" id="CHEBI:58017"/>
        <note>ligand shared between dimeric partners</note>
    </ligand>
</feature>
<comment type="caution">
    <text evidence="8">The sequence shown here is derived from an EMBL/GenBank/DDBJ whole genome shotgun (WGS) entry which is preliminary data.</text>
</comment>
<comment type="cofactor">
    <cofactor evidence="6">
        <name>Mg(2+)</name>
        <dbReference type="ChEBI" id="CHEBI:18420"/>
    </cofactor>
</comment>
<organism evidence="8 9">
    <name type="scientific">Candidatus Marsarchaeota G1 archaeon OSP_D</name>
    <dbReference type="NCBI Taxonomy" id="1978155"/>
    <lineage>
        <taxon>Archaea</taxon>
        <taxon>Candidatus Marsarchaeota</taxon>
        <taxon>Candidatus Marsarchaeota group 1</taxon>
    </lineage>
</organism>
<reference evidence="8 9" key="1">
    <citation type="submission" date="2017-04" db="EMBL/GenBank/DDBJ databases">
        <title>Novel microbial lineages endemic to geothermal iron-oxide mats fill important gaps in the evolutionary history of Archaea.</title>
        <authorList>
            <person name="Jay Z.J."/>
            <person name="Beam J.P."/>
            <person name="Dlakic M."/>
            <person name="Rusch D.B."/>
            <person name="Kozubal M.A."/>
            <person name="Inskeep W.P."/>
        </authorList>
    </citation>
    <scope>NUCLEOTIDE SEQUENCE [LARGE SCALE GENOMIC DNA]</scope>
    <source>
        <strain evidence="8">OSP_D</strain>
    </source>
</reference>
<keyword evidence="5 6" id="KW-0665">Pyrimidine biosynthesis</keyword>
<dbReference type="GO" id="GO:0000287">
    <property type="term" value="F:magnesium ion binding"/>
    <property type="evidence" value="ECO:0007669"/>
    <property type="project" value="UniProtKB-UniRule"/>
</dbReference>
<evidence type="ECO:0000256" key="5">
    <source>
        <dbReference type="ARBA" id="ARBA00022975"/>
    </source>
</evidence>
<feature type="binding site" description="in other chain" evidence="6">
    <location>
        <begin position="113"/>
        <end position="121"/>
    </location>
    <ligand>
        <name>5-phospho-alpha-D-ribose 1-diphosphate</name>
        <dbReference type="ChEBI" id="CHEBI:58017"/>
        <note>ligand shared between dimeric partners</note>
    </ligand>
</feature>
<dbReference type="GO" id="GO:0044205">
    <property type="term" value="P:'de novo' UMP biosynthetic process"/>
    <property type="evidence" value="ECO:0007669"/>
    <property type="project" value="UniProtKB-UniRule"/>
</dbReference>
<dbReference type="EC" id="2.4.2.10" evidence="2 6"/>
<evidence type="ECO:0000256" key="4">
    <source>
        <dbReference type="ARBA" id="ARBA00022679"/>
    </source>
</evidence>
<feature type="binding site" evidence="6">
    <location>
        <position position="93"/>
    </location>
    <ligand>
        <name>5-phospho-alpha-D-ribose 1-diphosphate</name>
        <dbReference type="ChEBI" id="CHEBI:58017"/>
        <note>ligand shared between dimeric partners</note>
    </ligand>
</feature>
<keyword evidence="3 6" id="KW-0328">Glycosyltransferase</keyword>
<dbReference type="Proteomes" id="UP000240880">
    <property type="component" value="Unassembled WGS sequence"/>
</dbReference>
<evidence type="ECO:0000313" key="9">
    <source>
        <dbReference type="Proteomes" id="UP000240880"/>
    </source>
</evidence>